<dbReference type="NCBIfam" id="TIGR00810">
    <property type="entry name" value="secG"/>
    <property type="match status" value="1"/>
</dbReference>
<evidence type="ECO:0000256" key="2">
    <source>
        <dbReference type="ARBA" id="ARBA00008445"/>
    </source>
</evidence>
<evidence type="ECO:0000256" key="9">
    <source>
        <dbReference type="RuleBase" id="RU365087"/>
    </source>
</evidence>
<evidence type="ECO:0000256" key="6">
    <source>
        <dbReference type="ARBA" id="ARBA00022989"/>
    </source>
</evidence>
<accession>A0A2M7BU53</accession>
<keyword evidence="7 9" id="KW-0811">Translocation</keyword>
<comment type="caution">
    <text evidence="10">The sequence shown here is derived from an EMBL/GenBank/DDBJ whole genome shotgun (WGS) entry which is preliminary data.</text>
</comment>
<comment type="subcellular location">
    <subcellularLocation>
        <location evidence="9">Cell membrane</location>
        <topology evidence="9">Multi-pass membrane protein</topology>
    </subcellularLocation>
    <subcellularLocation>
        <location evidence="1">Membrane</location>
        <topology evidence="1">Multi-pass membrane protein</topology>
    </subcellularLocation>
</comment>
<dbReference type="GO" id="GO:0005886">
    <property type="term" value="C:plasma membrane"/>
    <property type="evidence" value="ECO:0007669"/>
    <property type="project" value="UniProtKB-SubCell"/>
</dbReference>
<keyword evidence="5 9" id="KW-0653">Protein transport</keyword>
<keyword evidence="4 9" id="KW-0812">Transmembrane</keyword>
<evidence type="ECO:0000256" key="3">
    <source>
        <dbReference type="ARBA" id="ARBA00022448"/>
    </source>
</evidence>
<evidence type="ECO:0000313" key="11">
    <source>
        <dbReference type="Proteomes" id="UP000229894"/>
    </source>
</evidence>
<keyword evidence="6 9" id="KW-1133">Transmembrane helix</keyword>
<comment type="similarity">
    <text evidence="2 9">Belongs to the SecG family.</text>
</comment>
<keyword evidence="8 9" id="KW-0472">Membrane</keyword>
<evidence type="ECO:0000313" key="10">
    <source>
        <dbReference type="EMBL" id="PIV10096.1"/>
    </source>
</evidence>
<comment type="caution">
    <text evidence="9">Lacks conserved residue(s) required for the propagation of feature annotation.</text>
</comment>
<organism evidence="10 11">
    <name type="scientific">Candidatus Portnoybacteria bacterium CG03_land_8_20_14_0_80_41_10</name>
    <dbReference type="NCBI Taxonomy" id="1974808"/>
    <lineage>
        <taxon>Bacteria</taxon>
        <taxon>Candidatus Portnoyibacteriota</taxon>
    </lineage>
</organism>
<dbReference type="EMBL" id="PEUX01000051">
    <property type="protein sequence ID" value="PIV10096.1"/>
    <property type="molecule type" value="Genomic_DNA"/>
</dbReference>
<dbReference type="Pfam" id="PF03840">
    <property type="entry name" value="SecG"/>
    <property type="match status" value="1"/>
</dbReference>
<dbReference type="AlphaFoldDB" id="A0A2M7BU53"/>
<gene>
    <name evidence="10" type="primary">secG</name>
    <name evidence="10" type="ORF">COS49_02395</name>
</gene>
<keyword evidence="3 9" id="KW-0813">Transport</keyword>
<protein>
    <recommendedName>
        <fullName evidence="9">Protein-export membrane protein SecG</fullName>
    </recommendedName>
</protein>
<keyword evidence="9" id="KW-1003">Cell membrane</keyword>
<evidence type="ECO:0000256" key="1">
    <source>
        <dbReference type="ARBA" id="ARBA00004141"/>
    </source>
</evidence>
<feature type="transmembrane region" description="Helical" evidence="9">
    <location>
        <begin position="51"/>
        <end position="72"/>
    </location>
</feature>
<sequence>MSLILPIVQIAISLALITTILLQQRGAGSSAIFGGGGGGSSYYTKRGFEKILFVSSIVLAGLFIVTAFLNLII</sequence>
<evidence type="ECO:0000256" key="7">
    <source>
        <dbReference type="ARBA" id="ARBA00023010"/>
    </source>
</evidence>
<comment type="function">
    <text evidence="9">Involved in protein export. Participates in an early event of protein translocation.</text>
</comment>
<dbReference type="GO" id="GO:0015450">
    <property type="term" value="F:protein-transporting ATPase activity"/>
    <property type="evidence" value="ECO:0007669"/>
    <property type="project" value="UniProtKB-UniRule"/>
</dbReference>
<reference evidence="11" key="1">
    <citation type="submission" date="2017-09" db="EMBL/GenBank/DDBJ databases">
        <title>Depth-based differentiation of microbial function through sediment-hosted aquifers and enrichment of novel symbionts in the deep terrestrial subsurface.</title>
        <authorList>
            <person name="Probst A.J."/>
            <person name="Ladd B."/>
            <person name="Jarett J.K."/>
            <person name="Geller-Mcgrath D.E."/>
            <person name="Sieber C.M.K."/>
            <person name="Emerson J.B."/>
            <person name="Anantharaman K."/>
            <person name="Thomas B.C."/>
            <person name="Malmstrom R."/>
            <person name="Stieglmeier M."/>
            <person name="Klingl A."/>
            <person name="Woyke T."/>
            <person name="Ryan C.M."/>
            <person name="Banfield J.F."/>
        </authorList>
    </citation>
    <scope>NUCLEOTIDE SEQUENCE [LARGE SCALE GENOMIC DNA]</scope>
</reference>
<evidence type="ECO:0000256" key="5">
    <source>
        <dbReference type="ARBA" id="ARBA00022927"/>
    </source>
</evidence>
<dbReference type="InterPro" id="IPR004692">
    <property type="entry name" value="SecG"/>
</dbReference>
<proteinExistence type="inferred from homology"/>
<dbReference type="GO" id="GO:0009306">
    <property type="term" value="P:protein secretion"/>
    <property type="evidence" value="ECO:0007669"/>
    <property type="project" value="UniProtKB-UniRule"/>
</dbReference>
<name>A0A2M7BU53_9BACT</name>
<evidence type="ECO:0000256" key="4">
    <source>
        <dbReference type="ARBA" id="ARBA00022692"/>
    </source>
</evidence>
<dbReference type="Proteomes" id="UP000229894">
    <property type="component" value="Unassembled WGS sequence"/>
</dbReference>
<evidence type="ECO:0000256" key="8">
    <source>
        <dbReference type="ARBA" id="ARBA00023136"/>
    </source>
</evidence>